<protein>
    <submittedName>
        <fullName evidence="1">Uncharacterized protein</fullName>
    </submittedName>
</protein>
<sequence length="449" mass="50201">MPSWAGNIVGSVVADVTHLQLPLRVLMKTTKVKKALRVDHSVKFCKKLKVRPRGPGKRESMRDTKMLLLLQNEIGQIVGRRLTRSENNDETRECLEHVKDSFPDEGEVDPCYVISDNANSVRAMVQDVLGASVGVLQDPFHVIQRFTEKVKDKPVRKYLAKQLHEAIYDIDGQLRVPSKITVRVEATSDAVLPKDVGCSDLEWHGTLNNNLQQIRRGDLEVATNTNNEGGGKSVRVLSTSQLEGFHSALKKLLARSVSAEVGLRILAVFIVRHNLKVGARYGRNPSLQHADLFTLAQTASCCRGAPPESLELEYVSNLMSFPLARPQYRSTTDHDFGFEEWGQLFDSVKIDTNALELNLRRSHHHSNTIEELLAKQAVFSTTRAEFFNSLCLIELDYEAAIGFSSEELALLRQLRSEQVRAGQSWADCALVTTIMYNIAVASNLNSQLK</sequence>
<dbReference type="Proteomes" id="UP000198211">
    <property type="component" value="Unassembled WGS sequence"/>
</dbReference>
<dbReference type="EMBL" id="NBNE01009361">
    <property type="protein sequence ID" value="OWY98481.1"/>
    <property type="molecule type" value="Genomic_DNA"/>
</dbReference>
<organism evidence="1 2">
    <name type="scientific">Phytophthora megakarya</name>
    <dbReference type="NCBI Taxonomy" id="4795"/>
    <lineage>
        <taxon>Eukaryota</taxon>
        <taxon>Sar</taxon>
        <taxon>Stramenopiles</taxon>
        <taxon>Oomycota</taxon>
        <taxon>Peronosporomycetes</taxon>
        <taxon>Peronosporales</taxon>
        <taxon>Peronosporaceae</taxon>
        <taxon>Phytophthora</taxon>
    </lineage>
</organism>
<evidence type="ECO:0000313" key="2">
    <source>
        <dbReference type="Proteomes" id="UP000198211"/>
    </source>
</evidence>
<keyword evidence="2" id="KW-1185">Reference proteome</keyword>
<reference evidence="2" key="1">
    <citation type="submission" date="2017-03" db="EMBL/GenBank/DDBJ databases">
        <title>Phytopthora megakarya and P. palmivora, two closely related causual agents of cacao black pod achieved similar genome size and gene model numbers by different mechanisms.</title>
        <authorList>
            <person name="Ali S."/>
            <person name="Shao J."/>
            <person name="Larry D.J."/>
            <person name="Kronmiller B."/>
            <person name="Shen D."/>
            <person name="Strem M.D."/>
            <person name="Melnick R.L."/>
            <person name="Guiltinan M.J."/>
            <person name="Tyler B.M."/>
            <person name="Meinhardt L.W."/>
            <person name="Bailey B.A."/>
        </authorList>
    </citation>
    <scope>NUCLEOTIDE SEQUENCE [LARGE SCALE GENOMIC DNA]</scope>
    <source>
        <strain evidence="2">zdho120</strain>
    </source>
</reference>
<comment type="caution">
    <text evidence="1">The sequence shown here is derived from an EMBL/GenBank/DDBJ whole genome shotgun (WGS) entry which is preliminary data.</text>
</comment>
<gene>
    <name evidence="1" type="ORF">PHMEG_00030747</name>
</gene>
<evidence type="ECO:0000313" key="1">
    <source>
        <dbReference type="EMBL" id="OWY98481.1"/>
    </source>
</evidence>
<name>A0A225UZL7_9STRA</name>
<proteinExistence type="predicted"/>
<accession>A0A225UZL7</accession>
<dbReference type="OrthoDB" id="124672at2759"/>
<dbReference type="AlphaFoldDB" id="A0A225UZL7"/>